<dbReference type="AlphaFoldDB" id="B3DMW7"/>
<protein>
    <submittedName>
        <fullName evidence="2">IP20605p</fullName>
    </submittedName>
    <submittedName>
        <fullName evidence="3">IP20705p</fullName>
    </submittedName>
</protein>
<accession>B3DMW7</accession>
<dbReference type="EMBL" id="BT032755">
    <property type="protein sequence ID" value="ACD81769.1"/>
    <property type="molecule type" value="mRNA"/>
</dbReference>
<gene>
    <name evidence="2" type="primary">CG30334-RA</name>
</gene>
<evidence type="ECO:0000313" key="3">
    <source>
        <dbReference type="EMBL" id="ACD81777.1"/>
    </source>
</evidence>
<dbReference type="EMBL" id="BT032763">
    <property type="protein sequence ID" value="ACD81777.1"/>
    <property type="molecule type" value="mRNA"/>
</dbReference>
<proteinExistence type="evidence at transcript level"/>
<name>B3DMW7_DROME</name>
<evidence type="ECO:0000313" key="2">
    <source>
        <dbReference type="EMBL" id="ACD81769.1"/>
    </source>
</evidence>
<feature type="region of interest" description="Disordered" evidence="1">
    <location>
        <begin position="1"/>
        <end position="40"/>
    </location>
</feature>
<reference evidence="2" key="1">
    <citation type="submission" date="2008-05" db="EMBL/GenBank/DDBJ databases">
        <authorList>
            <person name="Carlson J."/>
            <person name="Booth B."/>
            <person name="Frise E."/>
            <person name="Park S."/>
            <person name="Wan K."/>
            <person name="Yu C."/>
            <person name="Celniker S."/>
        </authorList>
    </citation>
    <scope>NUCLEOTIDE SEQUENCE</scope>
</reference>
<organism evidence="2">
    <name type="scientific">Drosophila melanogaster</name>
    <name type="common">Fruit fly</name>
    <dbReference type="NCBI Taxonomy" id="7227"/>
    <lineage>
        <taxon>Eukaryota</taxon>
        <taxon>Metazoa</taxon>
        <taxon>Ecdysozoa</taxon>
        <taxon>Arthropoda</taxon>
        <taxon>Hexapoda</taxon>
        <taxon>Insecta</taxon>
        <taxon>Pterygota</taxon>
        <taxon>Neoptera</taxon>
        <taxon>Endopterygota</taxon>
        <taxon>Diptera</taxon>
        <taxon>Brachycera</taxon>
        <taxon>Muscomorpha</taxon>
        <taxon>Ephydroidea</taxon>
        <taxon>Drosophilidae</taxon>
        <taxon>Drosophila</taxon>
        <taxon>Sophophora</taxon>
    </lineage>
</organism>
<evidence type="ECO:0000256" key="1">
    <source>
        <dbReference type="SAM" id="MobiDB-lite"/>
    </source>
</evidence>
<sequence>MASTRASPDADGVAVTGPLAPPSVTPAMAEEEEAAKAVEEGEVDVEAEAEVVVRHLVVLVADRGPVVPARIPRAINFRTERTAA</sequence>